<dbReference type="EMBL" id="GL537295">
    <property type="protein sequence ID" value="EFQ86688.1"/>
    <property type="molecule type" value="Genomic_DNA"/>
</dbReference>
<feature type="non-terminal residue" evidence="2">
    <location>
        <position position="117"/>
    </location>
</feature>
<dbReference type="HOGENOM" id="CLU_143234_0_0_1"/>
<name>E3S5R1_PYRTT</name>
<reference evidence="2 3" key="1">
    <citation type="journal article" date="2010" name="Genome Biol.">
        <title>A first genome assembly of the barley fungal pathogen Pyrenophora teres f. teres.</title>
        <authorList>
            <person name="Ellwood S.R."/>
            <person name="Liu Z."/>
            <person name="Syme R.A."/>
            <person name="Lai Z."/>
            <person name="Hane J.K."/>
            <person name="Keiper F."/>
            <person name="Moffat C.S."/>
            <person name="Oliver R.P."/>
            <person name="Friesen T.L."/>
        </authorList>
    </citation>
    <scope>NUCLEOTIDE SEQUENCE [LARGE SCALE GENOMIC DNA]</scope>
    <source>
        <strain evidence="2 3">0-1</strain>
    </source>
</reference>
<feature type="compositionally biased region" description="Low complexity" evidence="1">
    <location>
        <begin position="37"/>
        <end position="57"/>
    </location>
</feature>
<gene>
    <name evidence="2" type="ORF">PTT_17998</name>
</gene>
<feature type="region of interest" description="Disordered" evidence="1">
    <location>
        <begin position="83"/>
        <end position="117"/>
    </location>
</feature>
<evidence type="ECO:0000313" key="3">
    <source>
        <dbReference type="Proteomes" id="UP000001067"/>
    </source>
</evidence>
<feature type="compositionally biased region" description="Polar residues" evidence="1">
    <location>
        <begin position="98"/>
        <end position="117"/>
    </location>
</feature>
<protein>
    <submittedName>
        <fullName evidence="2">Uncharacterized protein</fullName>
    </submittedName>
</protein>
<dbReference type="Proteomes" id="UP000001067">
    <property type="component" value="Unassembled WGS sequence"/>
</dbReference>
<dbReference type="AlphaFoldDB" id="E3S5R1"/>
<evidence type="ECO:0000313" key="2">
    <source>
        <dbReference type="EMBL" id="EFQ86688.1"/>
    </source>
</evidence>
<dbReference type="KEGG" id="pte:PTT_17998"/>
<organism evidence="3">
    <name type="scientific">Pyrenophora teres f. teres (strain 0-1)</name>
    <name type="common">Barley net blotch fungus</name>
    <name type="synonym">Drechslera teres f. teres</name>
    <dbReference type="NCBI Taxonomy" id="861557"/>
    <lineage>
        <taxon>Eukaryota</taxon>
        <taxon>Fungi</taxon>
        <taxon>Dikarya</taxon>
        <taxon>Ascomycota</taxon>
        <taxon>Pezizomycotina</taxon>
        <taxon>Dothideomycetes</taxon>
        <taxon>Pleosporomycetidae</taxon>
        <taxon>Pleosporales</taxon>
        <taxon>Pleosporineae</taxon>
        <taxon>Pleosporaceae</taxon>
        <taxon>Pyrenophora</taxon>
    </lineage>
</organism>
<feature type="region of interest" description="Disordered" evidence="1">
    <location>
        <begin position="1"/>
        <end position="57"/>
    </location>
</feature>
<proteinExistence type="predicted"/>
<evidence type="ECO:0000256" key="1">
    <source>
        <dbReference type="SAM" id="MobiDB-lite"/>
    </source>
</evidence>
<keyword evidence="3" id="KW-1185">Reference proteome</keyword>
<sequence length="117" mass="11917">MSTQSPDGNAADAPHMGAASGSDANPIAGAMISPGKSARSFARPTAASSARSSALPRAIGSANLRQVYDADSDDDKIDITQIRRSAPSHPSSPLIHAQDSSDSFKPSPPNVTTTRGS</sequence>
<accession>E3S5R1</accession>